<evidence type="ECO:0000313" key="1">
    <source>
        <dbReference type="EMBL" id="KAL2320196.1"/>
    </source>
</evidence>
<name>A0ABD1L9Q3_9FABA</name>
<gene>
    <name evidence="1" type="ORF">Fmac_029165</name>
</gene>
<protein>
    <submittedName>
        <fullName evidence="1">Uncharacterized protein</fullName>
    </submittedName>
</protein>
<comment type="caution">
    <text evidence="1">The sequence shown here is derived from an EMBL/GenBank/DDBJ whole genome shotgun (WGS) entry which is preliminary data.</text>
</comment>
<reference evidence="1 2" key="1">
    <citation type="submission" date="2024-08" db="EMBL/GenBank/DDBJ databases">
        <title>Insights into the chromosomal genome structure of Flemingia macrophylla.</title>
        <authorList>
            <person name="Ding Y."/>
            <person name="Zhao Y."/>
            <person name="Bi W."/>
            <person name="Wu M."/>
            <person name="Zhao G."/>
            <person name="Gong Y."/>
            <person name="Li W."/>
            <person name="Zhang P."/>
        </authorList>
    </citation>
    <scope>NUCLEOTIDE SEQUENCE [LARGE SCALE GENOMIC DNA]</scope>
    <source>
        <strain evidence="1">DYQJB</strain>
        <tissue evidence="1">Leaf</tissue>
    </source>
</reference>
<dbReference type="Proteomes" id="UP001603857">
    <property type="component" value="Unassembled WGS sequence"/>
</dbReference>
<organism evidence="1 2">
    <name type="scientific">Flemingia macrophylla</name>
    <dbReference type="NCBI Taxonomy" id="520843"/>
    <lineage>
        <taxon>Eukaryota</taxon>
        <taxon>Viridiplantae</taxon>
        <taxon>Streptophyta</taxon>
        <taxon>Embryophyta</taxon>
        <taxon>Tracheophyta</taxon>
        <taxon>Spermatophyta</taxon>
        <taxon>Magnoliopsida</taxon>
        <taxon>eudicotyledons</taxon>
        <taxon>Gunneridae</taxon>
        <taxon>Pentapetalae</taxon>
        <taxon>rosids</taxon>
        <taxon>fabids</taxon>
        <taxon>Fabales</taxon>
        <taxon>Fabaceae</taxon>
        <taxon>Papilionoideae</taxon>
        <taxon>50 kb inversion clade</taxon>
        <taxon>NPAAA clade</taxon>
        <taxon>indigoferoid/millettioid clade</taxon>
        <taxon>Phaseoleae</taxon>
        <taxon>Flemingia</taxon>
    </lineage>
</organism>
<keyword evidence="2" id="KW-1185">Reference proteome</keyword>
<evidence type="ECO:0000313" key="2">
    <source>
        <dbReference type="Proteomes" id="UP001603857"/>
    </source>
</evidence>
<dbReference type="AlphaFoldDB" id="A0ABD1L9Q3"/>
<sequence>MEVMAAVILPHNVFIDLRLTMLVCECCLKFIGKPQCIANIVSNSEFAAPIFATAYKHIILPISSCIVNY</sequence>
<accession>A0ABD1L9Q3</accession>
<proteinExistence type="predicted"/>
<dbReference type="EMBL" id="JBGMDY010000010">
    <property type="protein sequence ID" value="KAL2320196.1"/>
    <property type="molecule type" value="Genomic_DNA"/>
</dbReference>